<dbReference type="CDD" id="cd13962">
    <property type="entry name" value="PT_UbiA_UBIAD1"/>
    <property type="match status" value="1"/>
</dbReference>
<dbReference type="GO" id="GO:0042371">
    <property type="term" value="P:vitamin K biosynthetic process"/>
    <property type="evidence" value="ECO:0000318"/>
    <property type="project" value="GO_Central"/>
</dbReference>
<dbReference type="PANTHER" id="PTHR13929">
    <property type="entry name" value="1,4-DIHYDROXY-2-NAPHTHOATE OCTAPRENYLTRANSFERASE"/>
    <property type="match status" value="1"/>
</dbReference>
<feature type="transmembrane region" description="Helical" evidence="5">
    <location>
        <begin position="177"/>
        <end position="195"/>
    </location>
</feature>
<evidence type="ECO:0008006" key="8">
    <source>
        <dbReference type="Google" id="ProtNLM"/>
    </source>
</evidence>
<feature type="transmembrane region" description="Helical" evidence="5">
    <location>
        <begin position="12"/>
        <end position="32"/>
    </location>
</feature>
<evidence type="ECO:0000256" key="5">
    <source>
        <dbReference type="SAM" id="Phobius"/>
    </source>
</evidence>
<gene>
    <name evidence="6" type="ORF">DICPUDRAFT_152580</name>
</gene>
<dbReference type="GO" id="GO:0006744">
    <property type="term" value="P:ubiquinone biosynthetic process"/>
    <property type="evidence" value="ECO:0000318"/>
    <property type="project" value="GO_Central"/>
</dbReference>
<feature type="transmembrane region" description="Helical" evidence="5">
    <location>
        <begin position="228"/>
        <end position="252"/>
    </location>
</feature>
<organism evidence="6 7">
    <name type="scientific">Dictyostelium purpureum</name>
    <name type="common">Slime mold</name>
    <dbReference type="NCBI Taxonomy" id="5786"/>
    <lineage>
        <taxon>Eukaryota</taxon>
        <taxon>Amoebozoa</taxon>
        <taxon>Evosea</taxon>
        <taxon>Eumycetozoa</taxon>
        <taxon>Dictyostelia</taxon>
        <taxon>Dictyosteliales</taxon>
        <taxon>Dictyosteliaceae</taxon>
        <taxon>Dictyostelium</taxon>
    </lineage>
</organism>
<dbReference type="eggNOG" id="KOG4581">
    <property type="taxonomic scope" value="Eukaryota"/>
</dbReference>
<evidence type="ECO:0000256" key="2">
    <source>
        <dbReference type="ARBA" id="ARBA00022692"/>
    </source>
</evidence>
<dbReference type="Pfam" id="PF01040">
    <property type="entry name" value="UbiA"/>
    <property type="match status" value="1"/>
</dbReference>
<dbReference type="GO" id="GO:0009234">
    <property type="term" value="P:menaquinone biosynthetic process"/>
    <property type="evidence" value="ECO:0000318"/>
    <property type="project" value="GO_Central"/>
</dbReference>
<keyword evidence="4 5" id="KW-0472">Membrane</keyword>
<proteinExistence type="predicted"/>
<dbReference type="InterPro" id="IPR026046">
    <property type="entry name" value="UBIAD1"/>
</dbReference>
<feature type="transmembrane region" description="Helical" evidence="5">
    <location>
        <begin position="91"/>
        <end position="109"/>
    </location>
</feature>
<dbReference type="AlphaFoldDB" id="F0ZLR4"/>
<dbReference type="OMA" id="INSTRIW"/>
<dbReference type="RefSeq" id="XP_003288355.1">
    <property type="nucleotide sequence ID" value="XM_003288307.1"/>
</dbReference>
<name>F0ZLR4_DICPU</name>
<feature type="transmembrane region" description="Helical" evidence="5">
    <location>
        <begin position="121"/>
        <end position="139"/>
    </location>
</feature>
<evidence type="ECO:0000313" key="6">
    <source>
        <dbReference type="EMBL" id="EGC35103.1"/>
    </source>
</evidence>
<keyword evidence="3 5" id="KW-1133">Transmembrane helix</keyword>
<dbReference type="OrthoDB" id="203513at2759"/>
<dbReference type="STRING" id="5786.F0ZLR4"/>
<evidence type="ECO:0000256" key="4">
    <source>
        <dbReference type="ARBA" id="ARBA00023136"/>
    </source>
</evidence>
<keyword evidence="7" id="KW-1185">Reference proteome</keyword>
<reference evidence="7" key="1">
    <citation type="journal article" date="2011" name="Genome Biol.">
        <title>Comparative genomics of the social amoebae Dictyostelium discoideum and Dictyostelium purpureum.</title>
        <authorList>
            <consortium name="US DOE Joint Genome Institute (JGI-PGF)"/>
            <person name="Sucgang R."/>
            <person name="Kuo A."/>
            <person name="Tian X."/>
            <person name="Salerno W."/>
            <person name="Parikh A."/>
            <person name="Feasley C.L."/>
            <person name="Dalin E."/>
            <person name="Tu H."/>
            <person name="Huang E."/>
            <person name="Barry K."/>
            <person name="Lindquist E."/>
            <person name="Shapiro H."/>
            <person name="Bruce D."/>
            <person name="Schmutz J."/>
            <person name="Salamov A."/>
            <person name="Fey P."/>
            <person name="Gaudet P."/>
            <person name="Anjard C."/>
            <person name="Babu M.M."/>
            <person name="Basu S."/>
            <person name="Bushmanova Y."/>
            <person name="van der Wel H."/>
            <person name="Katoh-Kurasawa M."/>
            <person name="Dinh C."/>
            <person name="Coutinho P.M."/>
            <person name="Saito T."/>
            <person name="Elias M."/>
            <person name="Schaap P."/>
            <person name="Kay R.R."/>
            <person name="Henrissat B."/>
            <person name="Eichinger L."/>
            <person name="Rivero F."/>
            <person name="Putnam N.H."/>
            <person name="West C.M."/>
            <person name="Loomis W.F."/>
            <person name="Chisholm R.L."/>
            <person name="Shaulsky G."/>
            <person name="Strassmann J.E."/>
            <person name="Queller D.C."/>
            <person name="Kuspa A."/>
            <person name="Grigoriev I.V."/>
        </authorList>
    </citation>
    <scope>NUCLEOTIDE SEQUENCE [LARGE SCALE GENOMIC DNA]</scope>
    <source>
        <strain evidence="7">QSDP1</strain>
    </source>
</reference>
<dbReference type="KEGG" id="dpp:DICPUDRAFT_152580"/>
<evidence type="ECO:0000313" key="7">
    <source>
        <dbReference type="Proteomes" id="UP000001064"/>
    </source>
</evidence>
<protein>
    <recommendedName>
        <fullName evidence="8">1,4-dihydroxy-2-naphthoate octaprenyltransferase</fullName>
    </recommendedName>
</protein>
<accession>F0ZLR4</accession>
<dbReference type="InterPro" id="IPR000537">
    <property type="entry name" value="UbiA_prenyltransferase"/>
</dbReference>
<dbReference type="Proteomes" id="UP000001064">
    <property type="component" value="Unassembled WGS sequence"/>
</dbReference>
<comment type="subcellular location">
    <subcellularLocation>
        <location evidence="1">Membrane</location>
        <topology evidence="1">Multi-pass membrane protein</topology>
    </subcellularLocation>
</comment>
<dbReference type="EMBL" id="GL871071">
    <property type="protein sequence ID" value="EGC35103.1"/>
    <property type="molecule type" value="Genomic_DNA"/>
</dbReference>
<dbReference type="GO" id="GO:0004659">
    <property type="term" value="F:prenyltransferase activity"/>
    <property type="evidence" value="ECO:0000318"/>
    <property type="project" value="GO_Central"/>
</dbReference>
<evidence type="ECO:0000256" key="1">
    <source>
        <dbReference type="ARBA" id="ARBA00004141"/>
    </source>
</evidence>
<sequence>MLLFFRNYLNSTRVWTLNFVFAGNIINISLLYKNGIEIDYRIFLCTLLIQILVNNISNLVNSYYDFIKGLDNEETSGDRTMFKYSLSLNQIYLFTKLTFALTILITIYLNYLISNNNLKSVIVLSIIVLNTFLAFFYTAPPFEFKYNFLGELSASIGYFFIGSFSYYCQTNNGLNDLFHYSMIFTLGSLSIIYSNNVRDIKVDKMANIKTIPIFLGEKISYIKSKTSLFYIDLLSAKMVLKLSILLSVGILLKSNQ</sequence>
<dbReference type="VEuPathDB" id="AmoebaDB:DICPUDRAFT_152580"/>
<dbReference type="GeneID" id="10501786"/>
<evidence type="ECO:0000256" key="3">
    <source>
        <dbReference type="ARBA" id="ARBA00022989"/>
    </source>
</evidence>
<keyword evidence="2 5" id="KW-0812">Transmembrane</keyword>
<dbReference type="InParanoid" id="F0ZLR4"/>
<dbReference type="PANTHER" id="PTHR13929:SF7">
    <property type="entry name" value="UBIA PRENYLTRANSFERASE FAMILY PROTEIN"/>
    <property type="match status" value="1"/>
</dbReference>
<dbReference type="GO" id="GO:0016020">
    <property type="term" value="C:membrane"/>
    <property type="evidence" value="ECO:0007669"/>
    <property type="project" value="UniProtKB-SubCell"/>
</dbReference>